<proteinExistence type="predicted"/>
<evidence type="ECO:0000256" key="1">
    <source>
        <dbReference type="PROSITE-ProRule" id="PRU00047"/>
    </source>
</evidence>
<dbReference type="InterPro" id="IPR001878">
    <property type="entry name" value="Znf_CCHC"/>
</dbReference>
<dbReference type="Gene3D" id="4.10.60.10">
    <property type="entry name" value="Zinc finger, CCHC-type"/>
    <property type="match status" value="1"/>
</dbReference>
<comment type="caution">
    <text evidence="5">The sequence shown here is derived from an EMBL/GenBank/DDBJ whole genome shotgun (WGS) entry which is preliminary data.</text>
</comment>
<feature type="domain" description="CCHC-type" evidence="4">
    <location>
        <begin position="213"/>
        <end position="227"/>
    </location>
</feature>
<dbReference type="AlphaFoldDB" id="A0A6L2LY38"/>
<keyword evidence="1" id="KW-0479">Metal-binding</keyword>
<dbReference type="Pfam" id="PF00098">
    <property type="entry name" value="zf-CCHC"/>
    <property type="match status" value="1"/>
</dbReference>
<evidence type="ECO:0000256" key="3">
    <source>
        <dbReference type="SAM" id="MobiDB-lite"/>
    </source>
</evidence>
<dbReference type="SMART" id="SM00343">
    <property type="entry name" value="ZnF_C2HC"/>
    <property type="match status" value="1"/>
</dbReference>
<dbReference type="SUPFAM" id="SSF57756">
    <property type="entry name" value="Retrovirus zinc finger-like domains"/>
    <property type="match status" value="1"/>
</dbReference>
<organism evidence="5">
    <name type="scientific">Tanacetum cinerariifolium</name>
    <name type="common">Dalmatian daisy</name>
    <name type="synonym">Chrysanthemum cinerariifolium</name>
    <dbReference type="NCBI Taxonomy" id="118510"/>
    <lineage>
        <taxon>Eukaryota</taxon>
        <taxon>Viridiplantae</taxon>
        <taxon>Streptophyta</taxon>
        <taxon>Embryophyta</taxon>
        <taxon>Tracheophyta</taxon>
        <taxon>Spermatophyta</taxon>
        <taxon>Magnoliopsida</taxon>
        <taxon>eudicotyledons</taxon>
        <taxon>Gunneridae</taxon>
        <taxon>Pentapetalae</taxon>
        <taxon>asterids</taxon>
        <taxon>campanulids</taxon>
        <taxon>Asterales</taxon>
        <taxon>Asteraceae</taxon>
        <taxon>Asteroideae</taxon>
        <taxon>Anthemideae</taxon>
        <taxon>Anthemidinae</taxon>
        <taxon>Tanacetum</taxon>
    </lineage>
</organism>
<keyword evidence="1" id="KW-0862">Zinc</keyword>
<keyword evidence="2" id="KW-0175">Coiled coil</keyword>
<evidence type="ECO:0000313" key="5">
    <source>
        <dbReference type="EMBL" id="GEU66713.1"/>
    </source>
</evidence>
<dbReference type="PROSITE" id="PS50158">
    <property type="entry name" value="ZF_CCHC"/>
    <property type="match status" value="1"/>
</dbReference>
<protein>
    <recommendedName>
        <fullName evidence="4">CCHC-type domain-containing protein</fullName>
    </recommendedName>
</protein>
<dbReference type="GO" id="GO:0003676">
    <property type="term" value="F:nucleic acid binding"/>
    <property type="evidence" value="ECO:0007669"/>
    <property type="project" value="InterPro"/>
</dbReference>
<sequence>MLYQTFDRLQKLVSQLELLDEKLSQEDVNQKLLRSLSHEWNTHDILWMNKADLDTMRMDDLYNNLKVYEPEVKGMSSSSSSTQNMAFVSFSNNNTSGTNGAVNTAQAVNIAQTVNTAHEVSTASTQVNVAYSTNIDNLSDAVIYAFFASQSNSPQLVHEDLQQIHPDVMEEMDLRWQMAMLTMRARMFLKNTGMKLTINGNETIGFDKSKVECYNCHKIGHFARECRAPKNQDNKNKESSRRSVPVETSTSTTLVSCDGLRGYDWSDQAEEGPNYALMAFSSVNSGSEVSNNSICSKSCLETVELLQSQNEQLLKDLKKYELMVLGYKTGLESVEEKLEFYKTNESIYLQDIKGLKFKIQVGEITIRELRKKLEIVQKEKDSVQLNVDKFEHASKSLNMLMESQIVDNCKKGFGYENYNAIPPPYTRKFMPTTPDFSFTGLEEFVNKPVVENCKVMSIEEEPKEAQLNALIDGKKIITTESSVRRDLRLADAEGVDCLPNSTIFEQLTLMHEAVHKELVDSLMRAAITASSLGAEQDNETMGDTIAQTRRVKKLEKKNRSRTHRLKRLYKVGLTVRVESSDNEEGLGKDASKQGMIDVIDADDDITLVNVQDDADKEMFDVNVLDGEEVSVVEQKVVEDVNDQKVVKGVVKVINTPKLIIDDDQDSVVGDIVSVASVATTVKGLVIQELGKSTIIISFQQPHGICKGILTEPVKPKKREYQIMLDEEVILKLQAEFDEEERLAREKTEKEQEVNIALIETWDDIHAKIDTLEQSWWKAKKKRVGTELIQEITKKQKVEDDKETTKLKQFMEIIPDKEEVVIDVIPLAVKEDLENLYKLVKAKYESTRPVEDLDLLLWGDLKSIFKPHVETESYMLVEKKDLLTPPVLSMMLEKKLIIEYESEMAYQLLKFIKK</sequence>
<reference evidence="5" key="1">
    <citation type="journal article" date="2019" name="Sci. Rep.">
        <title>Draft genome of Tanacetum cinerariifolium, the natural source of mosquito coil.</title>
        <authorList>
            <person name="Yamashiro T."/>
            <person name="Shiraishi A."/>
            <person name="Satake H."/>
            <person name="Nakayama K."/>
        </authorList>
    </citation>
    <scope>NUCLEOTIDE SEQUENCE</scope>
</reference>
<feature type="coiled-coil region" evidence="2">
    <location>
        <begin position="359"/>
        <end position="393"/>
    </location>
</feature>
<name>A0A6L2LY38_TANCI</name>
<dbReference type="InterPro" id="IPR036875">
    <property type="entry name" value="Znf_CCHC_sf"/>
</dbReference>
<evidence type="ECO:0000256" key="2">
    <source>
        <dbReference type="SAM" id="Coils"/>
    </source>
</evidence>
<accession>A0A6L2LY38</accession>
<dbReference type="GO" id="GO:0008270">
    <property type="term" value="F:zinc ion binding"/>
    <property type="evidence" value="ECO:0007669"/>
    <property type="project" value="UniProtKB-KW"/>
</dbReference>
<gene>
    <name evidence="5" type="ORF">Tci_038691</name>
</gene>
<feature type="compositionally biased region" description="Basic and acidic residues" evidence="3">
    <location>
        <begin position="230"/>
        <end position="241"/>
    </location>
</feature>
<dbReference type="EMBL" id="BKCJ010005431">
    <property type="protein sequence ID" value="GEU66713.1"/>
    <property type="molecule type" value="Genomic_DNA"/>
</dbReference>
<keyword evidence="1" id="KW-0863">Zinc-finger</keyword>
<evidence type="ECO:0000259" key="4">
    <source>
        <dbReference type="PROSITE" id="PS50158"/>
    </source>
</evidence>
<feature type="region of interest" description="Disordered" evidence="3">
    <location>
        <begin position="230"/>
        <end position="250"/>
    </location>
</feature>